<evidence type="ECO:0000313" key="1">
    <source>
        <dbReference type="EMBL" id="AAT09362.1"/>
    </source>
</evidence>
<dbReference type="RefSeq" id="WP_012565023.1">
    <property type="nucleotide sequence ID" value="NC_011414.1"/>
</dbReference>
<proteinExistence type="predicted"/>
<accession>Q6R575</accession>
<protein>
    <submittedName>
        <fullName evidence="1">Uncharacterized protein</fullName>
    </submittedName>
</protein>
<organism evidence="1">
    <name type="scientific">Ornithobacterium rhinotracheale</name>
    <dbReference type="NCBI Taxonomy" id="28251"/>
    <lineage>
        <taxon>Bacteria</taxon>
        <taxon>Pseudomonadati</taxon>
        <taxon>Bacteroidota</taxon>
        <taxon>Flavobacteriia</taxon>
        <taxon>Flavobacteriales</taxon>
        <taxon>Weeksellaceae</taxon>
        <taxon>Ornithobacterium</taxon>
    </lineage>
</organism>
<reference evidence="1" key="1">
    <citation type="journal article" date="2004" name="Appl. Environ. Microbiol.">
        <title>Characterization of Plasmid pOR1 from Ornithobacterium rhinotracheale and Construction of a Shuttle Plasmid.</title>
        <authorList>
            <person name="Jansen R."/>
            <person name="Chansiripornchai N."/>
            <person name="Gaastra W."/>
            <person name="Van Putten J.P.M."/>
        </authorList>
    </citation>
    <scope>NUCLEOTIDE SEQUENCE</scope>
    <source>
        <plasmid evidence="1">pOR1</plasmid>
    </source>
</reference>
<name>Q6R575_ORNRH</name>
<sequence>MEELYELFSTENVEKWEKEITRKEQLRTYGKLGGRPLIGDSKKTEKITIRLSPMEKKQIKEKAEKSKLSLPEFFRRSAMGKPLPNADRNKVLLEYRTNFKRLSNFFSSSIWSKEERTKFKEEISHLISKIEQSL</sequence>
<keyword evidence="1" id="KW-0614">Plasmid</keyword>
<dbReference type="AlphaFoldDB" id="Q6R575"/>
<dbReference type="InterPro" id="IPR053842">
    <property type="entry name" value="NikA-like"/>
</dbReference>
<dbReference type="EMBL" id="AY513488">
    <property type="protein sequence ID" value="AAT09362.1"/>
    <property type="molecule type" value="Genomic_DNA"/>
</dbReference>
<dbReference type="Pfam" id="PF21983">
    <property type="entry name" value="NikA-like"/>
    <property type="match status" value="1"/>
</dbReference>
<geneLocation type="plasmid" evidence="1">
    <name>pOR1</name>
</geneLocation>